<evidence type="ECO:0000313" key="1">
    <source>
        <dbReference type="EMBL" id="KAK5980114.1"/>
    </source>
</evidence>
<reference evidence="1 2" key="1">
    <citation type="submission" date="2019-10" db="EMBL/GenBank/DDBJ databases">
        <title>Assembly and Annotation for the nematode Trichostrongylus colubriformis.</title>
        <authorList>
            <person name="Martin J."/>
        </authorList>
    </citation>
    <scope>NUCLEOTIDE SEQUENCE [LARGE SCALE GENOMIC DNA]</scope>
    <source>
        <strain evidence="1">G859</strain>
        <tissue evidence="1">Whole worm</tissue>
    </source>
</reference>
<keyword evidence="2" id="KW-1185">Reference proteome</keyword>
<gene>
    <name evidence="1" type="ORF">GCK32_021001</name>
</gene>
<name>A0AAN8IMM9_TRICO</name>
<proteinExistence type="predicted"/>
<evidence type="ECO:0000313" key="2">
    <source>
        <dbReference type="Proteomes" id="UP001331761"/>
    </source>
</evidence>
<organism evidence="1 2">
    <name type="scientific">Trichostrongylus colubriformis</name>
    <name type="common">Black scour worm</name>
    <dbReference type="NCBI Taxonomy" id="6319"/>
    <lineage>
        <taxon>Eukaryota</taxon>
        <taxon>Metazoa</taxon>
        <taxon>Ecdysozoa</taxon>
        <taxon>Nematoda</taxon>
        <taxon>Chromadorea</taxon>
        <taxon>Rhabditida</taxon>
        <taxon>Rhabditina</taxon>
        <taxon>Rhabditomorpha</taxon>
        <taxon>Strongyloidea</taxon>
        <taxon>Trichostrongylidae</taxon>
        <taxon>Trichostrongylus</taxon>
    </lineage>
</organism>
<accession>A0AAN8IMM9</accession>
<sequence length="73" mass="8506">MSTVLTMDEEIALKMIRMYAYLHRDVNTSGFRSLDSVLDAFPPIHTKDEWIRLIRDNIHDVEVVPLRDTVSAF</sequence>
<dbReference type="Proteomes" id="UP001331761">
    <property type="component" value="Unassembled WGS sequence"/>
</dbReference>
<dbReference type="EMBL" id="WIXE01007819">
    <property type="protein sequence ID" value="KAK5980114.1"/>
    <property type="molecule type" value="Genomic_DNA"/>
</dbReference>
<protein>
    <submittedName>
        <fullName evidence="1">Uncharacterized protein</fullName>
    </submittedName>
</protein>
<dbReference type="AlphaFoldDB" id="A0AAN8IMM9"/>
<comment type="caution">
    <text evidence="1">The sequence shown here is derived from an EMBL/GenBank/DDBJ whole genome shotgun (WGS) entry which is preliminary data.</text>
</comment>